<keyword evidence="1" id="KW-1133">Transmembrane helix</keyword>
<dbReference type="RefSeq" id="WP_151860338.1">
    <property type="nucleotide sequence ID" value="NZ_WBZC01000012.1"/>
</dbReference>
<dbReference type="Proteomes" id="UP000432715">
    <property type="component" value="Unassembled WGS sequence"/>
</dbReference>
<proteinExistence type="predicted"/>
<feature type="domain" description="TraC-like" evidence="2">
    <location>
        <begin position="56"/>
        <end position="157"/>
    </location>
</feature>
<dbReference type="EMBL" id="WBZC01000012">
    <property type="protein sequence ID" value="KAB3536282.1"/>
    <property type="molecule type" value="Genomic_DNA"/>
</dbReference>
<evidence type="ECO:0000313" key="4">
    <source>
        <dbReference type="Proteomes" id="UP000432715"/>
    </source>
</evidence>
<reference evidence="3 4" key="1">
    <citation type="submission" date="2019-10" db="EMBL/GenBank/DDBJ databases">
        <title>Alkaliphilus serpentinus sp. nov. and Alkaliphilus pronyensis sp. nov., two novel anaerobic alkaliphilic species isolated from the serpentinized-hosted hydrothermal field of the Prony Bay (New Caledonia).</title>
        <authorList>
            <person name="Postec A."/>
        </authorList>
    </citation>
    <scope>NUCLEOTIDE SEQUENCE [LARGE SCALE GENOMIC DNA]</scope>
    <source>
        <strain evidence="3 4">LacV</strain>
    </source>
</reference>
<dbReference type="InterPro" id="IPR058596">
    <property type="entry name" value="TraC-like_dom"/>
</dbReference>
<comment type="caution">
    <text evidence="3">The sequence shown here is derived from an EMBL/GenBank/DDBJ whole genome shotgun (WGS) entry which is preliminary data.</text>
</comment>
<evidence type="ECO:0000313" key="3">
    <source>
        <dbReference type="EMBL" id="KAB3536282.1"/>
    </source>
</evidence>
<sequence>MNPVLPIVMIVLCAIAGAVAFFFLKRPIQAKNNQISEKQKTAQEFVNVKDIHDNFLYTRDGQIIAYIKIHPISIDLFSDSEKEQISKVLTAELSSVQKPFKFLAVSRPVDITPLVNEYQSLLSETTDQKQKELLRNEIMEISNFATSGEVIERQFYIMLWNKYREGIEPELLKECKEFIQKFESVNIRCDIIKEQEIVRLCNLINNPAYVYLDA</sequence>
<feature type="transmembrane region" description="Helical" evidence="1">
    <location>
        <begin position="6"/>
        <end position="24"/>
    </location>
</feature>
<keyword evidence="4" id="KW-1185">Reference proteome</keyword>
<keyword evidence="1" id="KW-0472">Membrane</keyword>
<gene>
    <name evidence="3" type="ORF">F8154_04175</name>
</gene>
<evidence type="ECO:0000259" key="2">
    <source>
        <dbReference type="Pfam" id="PF26593"/>
    </source>
</evidence>
<protein>
    <recommendedName>
        <fullName evidence="2">TraC-like domain-containing protein</fullName>
    </recommendedName>
</protein>
<name>A0A6I0F4I6_9FIRM</name>
<dbReference type="AlphaFoldDB" id="A0A6I0F4I6"/>
<dbReference type="Pfam" id="PF26593">
    <property type="entry name" value="TraC-like"/>
    <property type="match status" value="1"/>
</dbReference>
<evidence type="ECO:0000256" key="1">
    <source>
        <dbReference type="SAM" id="Phobius"/>
    </source>
</evidence>
<keyword evidence="1" id="KW-0812">Transmembrane</keyword>
<dbReference type="OrthoDB" id="2578816at2"/>
<organism evidence="3 4">
    <name type="scientific">Alkaliphilus pronyensis</name>
    <dbReference type="NCBI Taxonomy" id="1482732"/>
    <lineage>
        <taxon>Bacteria</taxon>
        <taxon>Bacillati</taxon>
        <taxon>Bacillota</taxon>
        <taxon>Clostridia</taxon>
        <taxon>Peptostreptococcales</taxon>
        <taxon>Natronincolaceae</taxon>
        <taxon>Alkaliphilus</taxon>
    </lineage>
</organism>
<accession>A0A6I0F4I6</accession>